<organism evidence="7 8">
    <name type="scientific">Actinomadura verrucosospora</name>
    <dbReference type="NCBI Taxonomy" id="46165"/>
    <lineage>
        <taxon>Bacteria</taxon>
        <taxon>Bacillati</taxon>
        <taxon>Actinomycetota</taxon>
        <taxon>Actinomycetes</taxon>
        <taxon>Streptosporangiales</taxon>
        <taxon>Thermomonosporaceae</taxon>
        <taxon>Actinomadura</taxon>
    </lineage>
</organism>
<keyword evidence="8" id="KW-1185">Reference proteome</keyword>
<evidence type="ECO:0000256" key="4">
    <source>
        <dbReference type="ARBA" id="ARBA00023136"/>
    </source>
</evidence>
<keyword evidence="3 5" id="KW-1133">Transmembrane helix</keyword>
<comment type="subcellular location">
    <subcellularLocation>
        <location evidence="1">Membrane</location>
        <topology evidence="1">Multi-pass membrane protein</topology>
    </subcellularLocation>
</comment>
<feature type="transmembrane region" description="Helical" evidence="5">
    <location>
        <begin position="23"/>
        <end position="43"/>
    </location>
</feature>
<sequence>MISGYLAGFGYQLRLFRNRPSEGGVLVAIPFTTAVFLTVVAVADRDDLVGAALLAPALYGLWTVALAVGGMSLAGDKGLERLELLLAAPASFTGYLWGRLTMSTLIGLLAYGEAWAVGVVVFQARPTVYHPWWFVASLLATGFGTVSAGALVAAVVGLSRNSRALPDFMNYPLFVIAGFFTPVSMLPSWLQPLSRCVYLSWGADLARASLRPGHQANLGGLLLAELALGIVMFPLSALLLARILHNLRSTGRLSA</sequence>
<feature type="transmembrane region" description="Helical" evidence="5">
    <location>
        <begin position="49"/>
        <end position="73"/>
    </location>
</feature>
<dbReference type="RefSeq" id="WP_173092021.1">
    <property type="nucleotide sequence ID" value="NZ_CP053892.1"/>
</dbReference>
<evidence type="ECO:0000256" key="5">
    <source>
        <dbReference type="SAM" id="Phobius"/>
    </source>
</evidence>
<protein>
    <submittedName>
        <fullName evidence="7">ABC-2 type transporter</fullName>
    </submittedName>
</protein>
<feature type="transmembrane region" description="Helical" evidence="5">
    <location>
        <begin position="85"/>
        <end position="112"/>
    </location>
</feature>
<feature type="transmembrane region" description="Helical" evidence="5">
    <location>
        <begin position="132"/>
        <end position="156"/>
    </location>
</feature>
<dbReference type="GO" id="GO:0016020">
    <property type="term" value="C:membrane"/>
    <property type="evidence" value="ECO:0007669"/>
    <property type="project" value="UniProtKB-SubCell"/>
</dbReference>
<keyword evidence="4 5" id="KW-0472">Membrane</keyword>
<feature type="transmembrane region" description="Helical" evidence="5">
    <location>
        <begin position="221"/>
        <end position="244"/>
    </location>
</feature>
<feature type="transmembrane region" description="Helical" evidence="5">
    <location>
        <begin position="168"/>
        <end position="190"/>
    </location>
</feature>
<evidence type="ECO:0000256" key="1">
    <source>
        <dbReference type="ARBA" id="ARBA00004141"/>
    </source>
</evidence>
<proteinExistence type="predicted"/>
<dbReference type="EMBL" id="CP053892">
    <property type="protein sequence ID" value="QKG18649.1"/>
    <property type="molecule type" value="Genomic_DNA"/>
</dbReference>
<accession>A0A7D4AK66</accession>
<dbReference type="Proteomes" id="UP000501240">
    <property type="component" value="Chromosome"/>
</dbReference>
<evidence type="ECO:0000313" key="7">
    <source>
        <dbReference type="EMBL" id="QKG18649.1"/>
    </source>
</evidence>
<dbReference type="GO" id="GO:0140359">
    <property type="term" value="F:ABC-type transporter activity"/>
    <property type="evidence" value="ECO:0007669"/>
    <property type="project" value="InterPro"/>
</dbReference>
<dbReference type="PANTHER" id="PTHR43229:SF6">
    <property type="entry name" value="ABC-TYPE MULTIDRUG TRANSPORT SYSTEM, PERMEASE COMPONENT"/>
    <property type="match status" value="1"/>
</dbReference>
<reference evidence="7 8" key="1">
    <citation type="submission" date="2020-05" db="EMBL/GenBank/DDBJ databases">
        <title>Actinomadura verrucosospora NRRL-B18236 (PFL_A860) Genome sequencing and assembly.</title>
        <authorList>
            <person name="Samborskyy M."/>
        </authorList>
    </citation>
    <scope>NUCLEOTIDE SEQUENCE [LARGE SCALE GENOMIC DNA]</scope>
    <source>
        <strain evidence="7 8">NRRL:B18236</strain>
    </source>
</reference>
<dbReference type="InterPro" id="IPR051784">
    <property type="entry name" value="Nod_factor_ABC_transporter"/>
</dbReference>
<evidence type="ECO:0000256" key="3">
    <source>
        <dbReference type="ARBA" id="ARBA00022989"/>
    </source>
</evidence>
<dbReference type="AlphaFoldDB" id="A0A7D4AK66"/>
<evidence type="ECO:0000259" key="6">
    <source>
        <dbReference type="Pfam" id="PF01061"/>
    </source>
</evidence>
<dbReference type="Pfam" id="PF01061">
    <property type="entry name" value="ABC2_membrane"/>
    <property type="match status" value="1"/>
</dbReference>
<evidence type="ECO:0000313" key="8">
    <source>
        <dbReference type="Proteomes" id="UP000501240"/>
    </source>
</evidence>
<name>A0A7D4AK66_ACTVE</name>
<dbReference type="InterPro" id="IPR013525">
    <property type="entry name" value="ABC2_TM"/>
</dbReference>
<evidence type="ECO:0000256" key="2">
    <source>
        <dbReference type="ARBA" id="ARBA00022692"/>
    </source>
</evidence>
<feature type="domain" description="ABC-2 type transporter transmembrane" evidence="6">
    <location>
        <begin position="18"/>
        <end position="209"/>
    </location>
</feature>
<keyword evidence="2 5" id="KW-0812">Transmembrane</keyword>
<dbReference type="PANTHER" id="PTHR43229">
    <property type="entry name" value="NODULATION PROTEIN J"/>
    <property type="match status" value="1"/>
</dbReference>
<gene>
    <name evidence="7" type="ORF">ACTIVE_0283</name>
</gene>